<protein>
    <recommendedName>
        <fullName evidence="1">DNA-directed RNA polymerase</fullName>
        <ecNumber evidence="1">2.7.7.6</ecNumber>
    </recommendedName>
</protein>
<keyword evidence="3" id="KW-0808">Transferase</keyword>
<accession>A0ABP1BJT4</accession>
<keyword evidence="2" id="KW-0240">DNA-directed RNA polymerase</keyword>
<keyword evidence="6" id="KW-0812">Transmembrane</keyword>
<feature type="transmembrane region" description="Helical" evidence="6">
    <location>
        <begin position="36"/>
        <end position="63"/>
    </location>
</feature>
<name>A0ABP1BJT4_9BRYO</name>
<keyword evidence="5" id="KW-0804">Transcription</keyword>
<organism evidence="8 9">
    <name type="scientific">Sphagnum jensenii</name>
    <dbReference type="NCBI Taxonomy" id="128206"/>
    <lineage>
        <taxon>Eukaryota</taxon>
        <taxon>Viridiplantae</taxon>
        <taxon>Streptophyta</taxon>
        <taxon>Embryophyta</taxon>
        <taxon>Bryophyta</taxon>
        <taxon>Sphagnophytina</taxon>
        <taxon>Sphagnopsida</taxon>
        <taxon>Sphagnales</taxon>
        <taxon>Sphagnaceae</taxon>
        <taxon>Sphagnum</taxon>
    </lineage>
</organism>
<evidence type="ECO:0000256" key="3">
    <source>
        <dbReference type="ARBA" id="ARBA00022679"/>
    </source>
</evidence>
<dbReference type="Gene3D" id="4.10.860.120">
    <property type="entry name" value="RNA polymerase II, clamp domain"/>
    <property type="match status" value="1"/>
</dbReference>
<dbReference type="PANTHER" id="PTHR19376">
    <property type="entry name" value="DNA-DIRECTED RNA POLYMERASE"/>
    <property type="match status" value="1"/>
</dbReference>
<dbReference type="Proteomes" id="UP001497522">
    <property type="component" value="Chromosome 5"/>
</dbReference>
<evidence type="ECO:0000256" key="1">
    <source>
        <dbReference type="ARBA" id="ARBA00012418"/>
    </source>
</evidence>
<evidence type="ECO:0000256" key="5">
    <source>
        <dbReference type="ARBA" id="ARBA00023163"/>
    </source>
</evidence>
<dbReference type="PANTHER" id="PTHR19376:SF36">
    <property type="entry name" value="DNA-DIRECTED RNA POLYMERASE IV SUBUNIT 1"/>
    <property type="match status" value="1"/>
</dbReference>
<reference evidence="8" key="1">
    <citation type="submission" date="2024-03" db="EMBL/GenBank/DDBJ databases">
        <authorList>
            <consortium name="ELIXIR-Norway"/>
            <consortium name="Elixir Norway"/>
        </authorList>
    </citation>
    <scope>NUCLEOTIDE SEQUENCE</scope>
</reference>
<sequence length="187" mass="20713">MEEDPKVGDPPLAELAGLQFGLLSNEGTVSCKLQQLLLLALLFSCVVPFFSVCFFVTFVDVFIGVVKMFEKNQSIIGPNTLWDSRLGVYFLTGDGSRCSSCGAFTKDSCDGHFGHIVLPMPMYHPFHVAFTQQILSKMCIICYRLTLKKKESKVMLLSHKEPVQTAKCATAHKDAELPTKQASMVQI</sequence>
<keyword evidence="4" id="KW-0548">Nucleotidyltransferase</keyword>
<dbReference type="Pfam" id="PF04997">
    <property type="entry name" value="RNA_pol_Rpb1_1"/>
    <property type="match status" value="1"/>
</dbReference>
<evidence type="ECO:0000256" key="4">
    <source>
        <dbReference type="ARBA" id="ARBA00022695"/>
    </source>
</evidence>
<keyword evidence="6" id="KW-1133">Transmembrane helix</keyword>
<keyword evidence="6" id="KW-0472">Membrane</keyword>
<feature type="domain" description="RNA polymerase Rpb1" evidence="7">
    <location>
        <begin position="67"/>
        <end position="163"/>
    </location>
</feature>
<evidence type="ECO:0000256" key="2">
    <source>
        <dbReference type="ARBA" id="ARBA00022478"/>
    </source>
</evidence>
<dbReference type="InterPro" id="IPR045867">
    <property type="entry name" value="DNA-dir_RpoC_beta_prime"/>
</dbReference>
<evidence type="ECO:0000313" key="9">
    <source>
        <dbReference type="Proteomes" id="UP001497522"/>
    </source>
</evidence>
<gene>
    <name evidence="8" type="ORF">CSSPJE1EN2_LOCUS18032</name>
</gene>
<dbReference type="SUPFAM" id="SSF64484">
    <property type="entry name" value="beta and beta-prime subunits of DNA dependent RNA-polymerase"/>
    <property type="match status" value="1"/>
</dbReference>
<evidence type="ECO:0000313" key="8">
    <source>
        <dbReference type="EMBL" id="CAK9875810.1"/>
    </source>
</evidence>
<evidence type="ECO:0000256" key="6">
    <source>
        <dbReference type="SAM" id="Phobius"/>
    </source>
</evidence>
<dbReference type="InterPro" id="IPR044893">
    <property type="entry name" value="RNA_pol_Rpb1_clamp_domain"/>
</dbReference>
<dbReference type="InterPro" id="IPR007080">
    <property type="entry name" value="RNA_pol_Rpb1_1"/>
</dbReference>
<dbReference type="EMBL" id="OZ023706">
    <property type="protein sequence ID" value="CAK9875810.1"/>
    <property type="molecule type" value="Genomic_DNA"/>
</dbReference>
<keyword evidence="9" id="KW-1185">Reference proteome</keyword>
<evidence type="ECO:0000259" key="7">
    <source>
        <dbReference type="Pfam" id="PF04997"/>
    </source>
</evidence>
<dbReference type="EC" id="2.7.7.6" evidence="1"/>
<proteinExistence type="predicted"/>